<dbReference type="EMBL" id="BPVZ01000002">
    <property type="protein sequence ID" value="GKU87221.1"/>
    <property type="molecule type" value="Genomic_DNA"/>
</dbReference>
<dbReference type="Gene3D" id="3.30.160.60">
    <property type="entry name" value="Classic Zinc Finger"/>
    <property type="match status" value="2"/>
</dbReference>
<dbReference type="PANTHER" id="PTHR47487">
    <property type="entry name" value="OS06G0651300 PROTEIN-RELATED"/>
    <property type="match status" value="1"/>
</dbReference>
<organism evidence="6 7">
    <name type="scientific">Rubroshorea leprosula</name>
    <dbReference type="NCBI Taxonomy" id="152421"/>
    <lineage>
        <taxon>Eukaryota</taxon>
        <taxon>Viridiplantae</taxon>
        <taxon>Streptophyta</taxon>
        <taxon>Embryophyta</taxon>
        <taxon>Tracheophyta</taxon>
        <taxon>Spermatophyta</taxon>
        <taxon>Magnoliopsida</taxon>
        <taxon>eudicotyledons</taxon>
        <taxon>Gunneridae</taxon>
        <taxon>Pentapetalae</taxon>
        <taxon>rosids</taxon>
        <taxon>malvids</taxon>
        <taxon>Malvales</taxon>
        <taxon>Dipterocarpaceae</taxon>
        <taxon>Rubroshorea</taxon>
    </lineage>
</organism>
<evidence type="ECO:0000313" key="7">
    <source>
        <dbReference type="Proteomes" id="UP001054252"/>
    </source>
</evidence>
<feature type="compositionally biased region" description="Polar residues" evidence="4">
    <location>
        <begin position="427"/>
        <end position="436"/>
    </location>
</feature>
<evidence type="ECO:0000256" key="2">
    <source>
        <dbReference type="ARBA" id="ARBA00022771"/>
    </source>
</evidence>
<feature type="region of interest" description="Disordered" evidence="4">
    <location>
        <begin position="251"/>
        <end position="297"/>
    </location>
</feature>
<dbReference type="GO" id="GO:0008270">
    <property type="term" value="F:zinc ion binding"/>
    <property type="evidence" value="ECO:0007669"/>
    <property type="project" value="UniProtKB-KW"/>
</dbReference>
<dbReference type="AlphaFoldDB" id="A0AAV5HJ15"/>
<dbReference type="Pfam" id="PF12171">
    <property type="entry name" value="zf-C2H2_jaz"/>
    <property type="match status" value="1"/>
</dbReference>
<proteinExistence type="predicted"/>
<accession>A0AAV5HJ15</accession>
<reference evidence="6 7" key="1">
    <citation type="journal article" date="2021" name="Commun. Biol.">
        <title>The genome of Shorea leprosula (Dipterocarpaceae) highlights the ecological relevance of drought in aseasonal tropical rainforests.</title>
        <authorList>
            <person name="Ng K.K.S."/>
            <person name="Kobayashi M.J."/>
            <person name="Fawcett J.A."/>
            <person name="Hatakeyama M."/>
            <person name="Paape T."/>
            <person name="Ng C.H."/>
            <person name="Ang C.C."/>
            <person name="Tnah L.H."/>
            <person name="Lee C.T."/>
            <person name="Nishiyama T."/>
            <person name="Sese J."/>
            <person name="O'Brien M.J."/>
            <person name="Copetti D."/>
            <person name="Mohd Noor M.I."/>
            <person name="Ong R.C."/>
            <person name="Putra M."/>
            <person name="Sireger I.Z."/>
            <person name="Indrioko S."/>
            <person name="Kosugi Y."/>
            <person name="Izuno A."/>
            <person name="Isagi Y."/>
            <person name="Lee S.L."/>
            <person name="Shimizu K.K."/>
        </authorList>
    </citation>
    <scope>NUCLEOTIDE SEQUENCE [LARGE SCALE GENOMIC DNA]</scope>
    <source>
        <strain evidence="6">214</strain>
    </source>
</reference>
<evidence type="ECO:0000256" key="3">
    <source>
        <dbReference type="ARBA" id="ARBA00022833"/>
    </source>
</evidence>
<name>A0AAV5HJ15_9ROSI</name>
<protein>
    <recommendedName>
        <fullName evidence="5">U1-type domain-containing protein</fullName>
    </recommendedName>
</protein>
<dbReference type="InterPro" id="IPR022755">
    <property type="entry name" value="Znf_C2H2_jaz"/>
</dbReference>
<evidence type="ECO:0000313" key="6">
    <source>
        <dbReference type="EMBL" id="GKU87221.1"/>
    </source>
</evidence>
<dbReference type="Proteomes" id="UP001054252">
    <property type="component" value="Unassembled WGS sequence"/>
</dbReference>
<dbReference type="SMART" id="SM00451">
    <property type="entry name" value="ZnF_U1"/>
    <property type="match status" value="2"/>
</dbReference>
<dbReference type="SUPFAM" id="SSF57667">
    <property type="entry name" value="beta-beta-alpha zinc fingers"/>
    <property type="match status" value="2"/>
</dbReference>
<dbReference type="Pfam" id="PF12874">
    <property type="entry name" value="zf-met"/>
    <property type="match status" value="1"/>
</dbReference>
<comment type="caution">
    <text evidence="6">The sequence shown here is derived from an EMBL/GenBank/DDBJ whole genome shotgun (WGS) entry which is preliminary data.</text>
</comment>
<keyword evidence="2" id="KW-0863">Zinc-finger</keyword>
<dbReference type="PANTHER" id="PTHR47487:SF8">
    <property type="entry name" value="OS08G0270900 PROTEIN"/>
    <property type="match status" value="1"/>
</dbReference>
<keyword evidence="3" id="KW-0862">Zinc</keyword>
<dbReference type="InterPro" id="IPR003604">
    <property type="entry name" value="Matrin/U1-like-C_Znf_C2H2"/>
</dbReference>
<feature type="region of interest" description="Disordered" evidence="4">
    <location>
        <begin position="399"/>
        <end position="436"/>
    </location>
</feature>
<gene>
    <name evidence="6" type="ORF">SLEP1_g1662</name>
</gene>
<evidence type="ECO:0000259" key="5">
    <source>
        <dbReference type="SMART" id="SM00451"/>
    </source>
</evidence>
<dbReference type="InterPro" id="IPR036236">
    <property type="entry name" value="Znf_C2H2_sf"/>
</dbReference>
<feature type="domain" description="U1-type" evidence="5">
    <location>
        <begin position="205"/>
        <end position="239"/>
    </location>
</feature>
<dbReference type="InterPro" id="IPR013087">
    <property type="entry name" value="Znf_C2H2_type"/>
</dbReference>
<sequence>MEFKFRAVDDRPPPYMSPSATLGYLPDLAFRGYSHGFDNVQIPIDSREAIYLREMEKQRIREDIIAEEITRRRVLEAEVRRELMVEREMAMRRAAEMGLPYEERFSMQSDSRLSYMHHFDNRWFEDQRAYASRCGLECSHDLLPQPEVPLRMPKLPCDEVRASRGKKDKFIMLARPDPNLAGKKRKMPPESGVLTLPLTSLKKPKEEWSCALCQVSATSEKGLNEHLQGRKHKAKEEELRAQRIAKISQTRPFPKKTGKDSWVAKTSVSASSETERVEKKSSGIKKTGNESNQKMELKNKDLELPLKKNRGAENFENRNKEPLRMAPEFKKKKRNNCKEKFKFWCEMCSIGAHSEVVMDAHVEGKKHKIMLEKLDKNGKALLTPISTSNTSTSIIEETQMAKDENMIENTANKSTKEDIPDADGLCPSSSEKWQQH</sequence>
<dbReference type="GO" id="GO:0003676">
    <property type="term" value="F:nucleic acid binding"/>
    <property type="evidence" value="ECO:0007669"/>
    <property type="project" value="InterPro"/>
</dbReference>
<evidence type="ECO:0000256" key="1">
    <source>
        <dbReference type="ARBA" id="ARBA00022723"/>
    </source>
</evidence>
<feature type="domain" description="U1-type" evidence="5">
    <location>
        <begin position="340"/>
        <end position="374"/>
    </location>
</feature>
<keyword evidence="7" id="KW-1185">Reference proteome</keyword>
<keyword evidence="1" id="KW-0479">Metal-binding</keyword>
<evidence type="ECO:0000256" key="4">
    <source>
        <dbReference type="SAM" id="MobiDB-lite"/>
    </source>
</evidence>